<protein>
    <submittedName>
        <fullName evidence="2">Uncharacterized protein</fullName>
    </submittedName>
</protein>
<reference evidence="2" key="1">
    <citation type="submission" date="2019-02" db="EMBL/GenBank/DDBJ databases">
        <authorList>
            <person name="Gruber-Vodicka R. H."/>
            <person name="Seah K. B. B."/>
        </authorList>
    </citation>
    <scope>NUCLEOTIDE SEQUENCE</scope>
    <source>
        <strain evidence="2">BECK_BY19</strain>
        <strain evidence="1">BECK_BY8</strain>
    </source>
</reference>
<dbReference type="EMBL" id="CAADGD010000069">
    <property type="protein sequence ID" value="VFK71489.1"/>
    <property type="molecule type" value="Genomic_DNA"/>
</dbReference>
<gene>
    <name evidence="1" type="ORF">BECKUNK1418G_GA0071005_10611</name>
    <name evidence="2" type="ORF">BECKUNK1418H_GA0071006_10692</name>
</gene>
<dbReference type="EMBL" id="CAADFZ010000061">
    <property type="protein sequence ID" value="VFK65306.1"/>
    <property type="molecule type" value="Genomic_DNA"/>
</dbReference>
<dbReference type="AlphaFoldDB" id="A0A451AZK7"/>
<organism evidence="2">
    <name type="scientific">Candidatus Kentrum sp. UNK</name>
    <dbReference type="NCBI Taxonomy" id="2126344"/>
    <lineage>
        <taxon>Bacteria</taxon>
        <taxon>Pseudomonadati</taxon>
        <taxon>Pseudomonadota</taxon>
        <taxon>Gammaproteobacteria</taxon>
        <taxon>Candidatus Kentrum</taxon>
    </lineage>
</organism>
<evidence type="ECO:0000313" key="1">
    <source>
        <dbReference type="EMBL" id="VFK65306.1"/>
    </source>
</evidence>
<name>A0A451AZK7_9GAMM</name>
<proteinExistence type="predicted"/>
<evidence type="ECO:0000313" key="2">
    <source>
        <dbReference type="EMBL" id="VFK71489.1"/>
    </source>
</evidence>
<accession>A0A451AZK7</accession>
<sequence length="83" mass="8935">MRRRGYAIESGFRENPDTVINNPSNQKCLASGNGFDTSNDEFEASYSIFETCFSGYQALIAAFEGAKAAFLATHAANKAADDA</sequence>